<dbReference type="AlphaFoldDB" id="A0A5B7FCQ9"/>
<organism evidence="1 2">
    <name type="scientific">Portunus trituberculatus</name>
    <name type="common">Swimming crab</name>
    <name type="synonym">Neptunus trituberculatus</name>
    <dbReference type="NCBI Taxonomy" id="210409"/>
    <lineage>
        <taxon>Eukaryota</taxon>
        <taxon>Metazoa</taxon>
        <taxon>Ecdysozoa</taxon>
        <taxon>Arthropoda</taxon>
        <taxon>Crustacea</taxon>
        <taxon>Multicrustacea</taxon>
        <taxon>Malacostraca</taxon>
        <taxon>Eumalacostraca</taxon>
        <taxon>Eucarida</taxon>
        <taxon>Decapoda</taxon>
        <taxon>Pleocyemata</taxon>
        <taxon>Brachyura</taxon>
        <taxon>Eubrachyura</taxon>
        <taxon>Portunoidea</taxon>
        <taxon>Portunidae</taxon>
        <taxon>Portuninae</taxon>
        <taxon>Portunus</taxon>
    </lineage>
</organism>
<protein>
    <submittedName>
        <fullName evidence="1">Uncharacterized protein</fullName>
    </submittedName>
</protein>
<keyword evidence="2" id="KW-1185">Reference proteome</keyword>
<dbReference type="EMBL" id="VSRR010005662">
    <property type="protein sequence ID" value="MPC43039.1"/>
    <property type="molecule type" value="Genomic_DNA"/>
</dbReference>
<comment type="caution">
    <text evidence="1">The sequence shown here is derived from an EMBL/GenBank/DDBJ whole genome shotgun (WGS) entry which is preliminary data.</text>
</comment>
<sequence length="186" mass="20137">MKSYLFTGFLDKVCVGDVEGMLEGGFWVGLILGVLNHVLVKVGSTVHSGIYPSVAIEHSIVGMWLLVLKQGKMSSIDSEITNIFVDCVYIPNPPECCACPYIKAIEGVKVVDDDMSVLHLPASIFYGKVTDGVVTGQLLHLIHGEGGLHLLDHSVGLAGDVLNELQDVISCRRRISISLLSWSVMD</sequence>
<proteinExistence type="predicted"/>
<accession>A0A5B7FCQ9</accession>
<name>A0A5B7FCQ9_PORTR</name>
<evidence type="ECO:0000313" key="2">
    <source>
        <dbReference type="Proteomes" id="UP000324222"/>
    </source>
</evidence>
<dbReference type="Proteomes" id="UP000324222">
    <property type="component" value="Unassembled WGS sequence"/>
</dbReference>
<evidence type="ECO:0000313" key="1">
    <source>
        <dbReference type="EMBL" id="MPC43039.1"/>
    </source>
</evidence>
<gene>
    <name evidence="1" type="ORF">E2C01_036674</name>
</gene>
<reference evidence="1 2" key="1">
    <citation type="submission" date="2019-05" db="EMBL/GenBank/DDBJ databases">
        <title>Another draft genome of Portunus trituberculatus and its Hox gene families provides insights of decapod evolution.</title>
        <authorList>
            <person name="Jeong J.-H."/>
            <person name="Song I."/>
            <person name="Kim S."/>
            <person name="Choi T."/>
            <person name="Kim D."/>
            <person name="Ryu S."/>
            <person name="Kim W."/>
        </authorList>
    </citation>
    <scope>NUCLEOTIDE SEQUENCE [LARGE SCALE GENOMIC DNA]</scope>
    <source>
        <tissue evidence="1">Muscle</tissue>
    </source>
</reference>